<accession>A0A4U9HKH3</accession>
<evidence type="ECO:0000313" key="6">
    <source>
        <dbReference type="Proteomes" id="UP000307968"/>
    </source>
</evidence>
<dbReference type="InterPro" id="IPR024011">
    <property type="entry name" value="Biosynth_lucif-like_mOase_dom"/>
</dbReference>
<dbReference type="Gene3D" id="3.20.20.30">
    <property type="entry name" value="Luciferase-like domain"/>
    <property type="match status" value="1"/>
</dbReference>
<gene>
    <name evidence="5" type="primary">cmdD_1</name>
    <name evidence="5" type="ORF">NCTC12971_03641</name>
</gene>
<dbReference type="InterPro" id="IPR042099">
    <property type="entry name" value="ANL_N_sf"/>
</dbReference>
<evidence type="ECO:0000256" key="1">
    <source>
        <dbReference type="ARBA" id="ARBA00022691"/>
    </source>
</evidence>
<dbReference type="Proteomes" id="UP000307968">
    <property type="component" value="Chromosome"/>
</dbReference>
<evidence type="ECO:0000259" key="3">
    <source>
        <dbReference type="Pfam" id="PF00501"/>
    </source>
</evidence>
<dbReference type="PROSITE" id="PS00455">
    <property type="entry name" value="AMP_BINDING"/>
    <property type="match status" value="1"/>
</dbReference>
<dbReference type="Gene3D" id="3.30.300.30">
    <property type="match status" value="1"/>
</dbReference>
<dbReference type="Pfam" id="PF13649">
    <property type="entry name" value="Methyltransf_25"/>
    <property type="match status" value="1"/>
</dbReference>
<dbReference type="SUPFAM" id="SSF51679">
    <property type="entry name" value="Bacterial luciferase-like"/>
    <property type="match status" value="1"/>
</dbReference>
<dbReference type="NCBIfam" id="TIGR04020">
    <property type="entry name" value="seco_metab_LLM"/>
    <property type="match status" value="1"/>
</dbReference>
<evidence type="ECO:0000313" key="5">
    <source>
        <dbReference type="EMBL" id="VTP64597.1"/>
    </source>
</evidence>
<dbReference type="GO" id="GO:0043041">
    <property type="term" value="P:amino acid activation for nonribosomal peptide biosynthetic process"/>
    <property type="evidence" value="ECO:0007669"/>
    <property type="project" value="TreeGrafter"/>
</dbReference>
<dbReference type="CDD" id="cd02440">
    <property type="entry name" value="AdoMet_MTases"/>
    <property type="match status" value="1"/>
</dbReference>
<feature type="domain" description="AMP-dependent synthetase/ligase" evidence="3">
    <location>
        <begin position="670"/>
        <end position="810"/>
    </location>
</feature>
<dbReference type="Gene3D" id="3.40.50.150">
    <property type="entry name" value="Vaccinia Virus protein VP39"/>
    <property type="match status" value="1"/>
</dbReference>
<dbReference type="InterPro" id="IPR029063">
    <property type="entry name" value="SAM-dependent_MTases_sf"/>
</dbReference>
<keyword evidence="1" id="KW-0949">S-adenosyl-L-methionine</keyword>
<evidence type="ECO:0000259" key="4">
    <source>
        <dbReference type="Pfam" id="PF13649"/>
    </source>
</evidence>
<dbReference type="Pfam" id="PF00296">
    <property type="entry name" value="Bac_luciferase"/>
    <property type="match status" value="1"/>
</dbReference>
<feature type="domain" description="Methyltransferase" evidence="4">
    <location>
        <begin position="979"/>
        <end position="1077"/>
    </location>
</feature>
<dbReference type="GO" id="GO:0016705">
    <property type="term" value="F:oxidoreductase activity, acting on paired donors, with incorporation or reduction of molecular oxygen"/>
    <property type="evidence" value="ECO:0007669"/>
    <property type="project" value="InterPro"/>
</dbReference>
<dbReference type="Pfam" id="PF00501">
    <property type="entry name" value="AMP-binding"/>
    <property type="match status" value="2"/>
</dbReference>
<dbReference type="InterPro" id="IPR011251">
    <property type="entry name" value="Luciferase-like_dom"/>
</dbReference>
<dbReference type="Gene3D" id="3.40.50.12780">
    <property type="entry name" value="N-terminal domain of ligase-like"/>
    <property type="match status" value="2"/>
</dbReference>
<dbReference type="PANTHER" id="PTHR45527:SF1">
    <property type="entry name" value="FATTY ACID SYNTHASE"/>
    <property type="match status" value="1"/>
</dbReference>
<dbReference type="SUPFAM" id="SSF53335">
    <property type="entry name" value="S-adenosyl-L-methionine-dependent methyltransferases"/>
    <property type="match status" value="1"/>
</dbReference>
<dbReference type="PANTHER" id="PTHR45527">
    <property type="entry name" value="NONRIBOSOMAL PEPTIDE SYNTHETASE"/>
    <property type="match status" value="1"/>
</dbReference>
<feature type="domain" description="Luciferase-like" evidence="2">
    <location>
        <begin position="329"/>
        <end position="640"/>
    </location>
</feature>
<feature type="domain" description="AMP-dependent synthetase/ligase" evidence="3">
    <location>
        <begin position="100"/>
        <end position="308"/>
    </location>
</feature>
<evidence type="ECO:0000259" key="2">
    <source>
        <dbReference type="Pfam" id="PF00296"/>
    </source>
</evidence>
<dbReference type="GO" id="GO:0005737">
    <property type="term" value="C:cytoplasm"/>
    <property type="evidence" value="ECO:0007669"/>
    <property type="project" value="TreeGrafter"/>
</dbReference>
<dbReference type="InterPro" id="IPR036661">
    <property type="entry name" value="Luciferase-like_sf"/>
</dbReference>
<dbReference type="InterPro" id="IPR041698">
    <property type="entry name" value="Methyltransf_25"/>
</dbReference>
<dbReference type="InterPro" id="IPR000873">
    <property type="entry name" value="AMP-dep_synth/lig_dom"/>
</dbReference>
<dbReference type="SUPFAM" id="SSF56801">
    <property type="entry name" value="Acetyl-CoA synthetase-like"/>
    <property type="match status" value="2"/>
</dbReference>
<reference evidence="5 6" key="1">
    <citation type="submission" date="2019-05" db="EMBL/GenBank/DDBJ databases">
        <authorList>
            <consortium name="Pathogen Informatics"/>
        </authorList>
    </citation>
    <scope>NUCLEOTIDE SEQUENCE [LARGE SCALE GENOMIC DNA]</scope>
    <source>
        <strain evidence="5 6">NCTC12971</strain>
    </source>
</reference>
<protein>
    <submittedName>
        <fullName evidence="5">Chondramide synthase cmdD</fullName>
    </submittedName>
</protein>
<dbReference type="FunFam" id="3.40.50.980:FF:000001">
    <property type="entry name" value="Non-ribosomal peptide synthetase"/>
    <property type="match status" value="1"/>
</dbReference>
<dbReference type="GO" id="GO:0044550">
    <property type="term" value="P:secondary metabolite biosynthetic process"/>
    <property type="evidence" value="ECO:0007669"/>
    <property type="project" value="TreeGrafter"/>
</dbReference>
<name>A0A4U9HKH3_SERRU</name>
<dbReference type="InterPro" id="IPR020845">
    <property type="entry name" value="AMP-binding_CS"/>
</dbReference>
<sequence>MISQAFGVADTNFTLAVNYLMDPVSQQLSLWFDCNIGQLSETLCDLLPDYYLRALQQMVAAPLQAVLTAPLMPSVQETLLQQWNQTAVNYQADDCAYRQFERQAQQHPDREALCCRDERVSFDELNQLANAMAARLQDAGVKPGALVGVCLRRSIELVASLIAIHKAGAAWLPLDPDYPAERLDYIVKDAGLACLVTQRDTPQLPVSTRIEWPSYRELLGQRHHNPQPLAQHDTPAYIIYTSGSTGQPKGTVILQKNLTNFLIGMDGAVGCRPDDSLLALTSISFDISVLEIFWPLTRGASVVLAPENLINNLAPQENARERSLDFSLFFFGAATNNERRQEGYQLVMDAARYADAHGFKAVWTPERHFHAFGGLYPNPSVMSAALASVTQRVELRCGSVVAPLHDSLRLAEEWALVDNLSAGRVGLAFASGWNTNDFALAPDSYPQRKTVMLKKLKELRTLWQGGSLRRVNGSGQEVDLTVYPSPVRSELPIWFTSSGDITTFELAGTYGVNLLTHLLGQDTVQLEQKIAAYRQAWRSAGHPGDGHVTLMIHTFLLPDEQLAKSVAKGPFRDYLRTSTGLLSELSASMGLTFQQDLPADDLESLLDMAVERYFERSGLFGSPESVMPLLNQLHQSGVDEIAGLIDFGIDNDRVMEGLQALEQLQQLHRNEQRDAPFSFAELLQRHQISMVQSTPSFMTAVMAEPAAAEAMSALRAVLIGGEAFPAGLAQQLSQRLAATVYNMYGPTETTIWSSVHPLPAGSATSARRIPIGKPIANTQMLILGPGGHPSPIGVPGELWIGGDGVCQGYLGKATLTAERFVMQPDFGRPFYRTGDRALWNADGEIEFVGRIDRQVKILGHRIELDEIESALSRHPLVQNVAVIAARLENDRHELVAYIETHADRRQTDSSADNLIAHWGQLWNNAYQDRANYEVSQEQDRQFAGWLSSYTGEPIPPVEMREWLGHTLNKIRACERAHLIDVGVGMGQIMRHLALDSQSYHGLDLSAEALVVARQSLPPALQNAAHIQFTQGDAMQLAAIEARPDALVILNSVIQYFPDLGYLKNVLQEALRITDEEGAIYLGDVRSLDELAAFHTSVQFFKASPLARVAEIRQQIARDMAAEKELCLSFRYFHAFNTLFGSTRKLRLELKRGKRANELNDFRYDVIISRQESGAPYEALDWLGADFGSQALTTLCGQLRDIDPQRRIIVRNLPNYRLQASLDLMTLLAAAHEDQTRWDIEKRLWEVSEPDRLYPEDIASHFEALGYQVRLTLSQEDGLRHFDLELTQHQALSSGRRRAGTAEVSQ</sequence>
<dbReference type="EMBL" id="LR590463">
    <property type="protein sequence ID" value="VTP64597.1"/>
    <property type="molecule type" value="Genomic_DNA"/>
</dbReference>
<dbReference type="GO" id="GO:0031177">
    <property type="term" value="F:phosphopantetheine binding"/>
    <property type="evidence" value="ECO:0007669"/>
    <property type="project" value="TreeGrafter"/>
</dbReference>
<proteinExistence type="predicted"/>
<dbReference type="InterPro" id="IPR045851">
    <property type="entry name" value="AMP-bd_C_sf"/>
</dbReference>
<organism evidence="5 6">
    <name type="scientific">Serratia rubidaea</name>
    <name type="common">Serratia marinorubra</name>
    <dbReference type="NCBI Taxonomy" id="61652"/>
    <lineage>
        <taxon>Bacteria</taxon>
        <taxon>Pseudomonadati</taxon>
        <taxon>Pseudomonadota</taxon>
        <taxon>Gammaproteobacteria</taxon>
        <taxon>Enterobacterales</taxon>
        <taxon>Yersiniaceae</taxon>
        <taxon>Serratia</taxon>
    </lineage>
</organism>